<dbReference type="InterPro" id="IPR052340">
    <property type="entry name" value="RNase_Y/CdgJ"/>
</dbReference>
<dbReference type="SUPFAM" id="SSF109604">
    <property type="entry name" value="HD-domain/PDEase-like"/>
    <property type="match status" value="1"/>
</dbReference>
<keyword evidence="5" id="KW-1185">Reference proteome</keyword>
<dbReference type="Proteomes" id="UP001302316">
    <property type="component" value="Unassembled WGS sequence"/>
</dbReference>
<feature type="region of interest" description="Disordered" evidence="1">
    <location>
        <begin position="13"/>
        <end position="53"/>
    </location>
</feature>
<gene>
    <name evidence="4" type="ORF">VCB98_00800</name>
</gene>
<evidence type="ECO:0000259" key="2">
    <source>
        <dbReference type="PROSITE" id="PS50883"/>
    </source>
</evidence>
<sequence>MLRTILQRIRESWQGEARPVRSAQPAPSKAGAESGQAANNGQAGSSQEAPRPTLPELFVGRQPIVNNRREIVAYQLLFRGDLRADAADVHDDVAATGDVLLNTLNNLGLDRVLGDAVAFIKVPPEMLEHPLLEILPTKKIILDLPAKIKVDDDILARMAELKRLGYRFAMTNFRTKDAPSGLLRQLDFIKLSTGDLSERELHSEVRSLRGHGLRLVAEKVESEEDFRRARSLFMNYYQGYFFARPETLHMRRVDPQSQRVARLFNLVLSDAPREVVETEFKQDVALSFNILRYINSPGMGLPEKVTSLRHALVMLGKTHLARWLSMMMMRHGGKNAAPRALLRTALIRGRTTEMLGINHLGSNHRDPLFMCGMFSMLDVLLGMSLEEAVRSLNLQEPISQALVDGSGPYHPYLELARACDHFDVEAIRAGSRRLGIPLRRINQIQTEAMVWARRMDEDMQEE</sequence>
<evidence type="ECO:0000313" key="5">
    <source>
        <dbReference type="Proteomes" id="UP001302316"/>
    </source>
</evidence>
<dbReference type="RefSeq" id="WP_346049460.1">
    <property type="nucleotide sequence ID" value="NZ_JAYGII010000001.1"/>
</dbReference>
<dbReference type="PANTHER" id="PTHR33525:SF4">
    <property type="entry name" value="CYCLIC DI-GMP PHOSPHODIESTERASE CDGJ"/>
    <property type="match status" value="1"/>
</dbReference>
<dbReference type="InterPro" id="IPR035919">
    <property type="entry name" value="EAL_sf"/>
</dbReference>
<evidence type="ECO:0000313" key="4">
    <source>
        <dbReference type="EMBL" id="MEA5444355.1"/>
    </source>
</evidence>
<name>A0AAP6JCK2_9GAMM</name>
<dbReference type="Gene3D" id="1.10.3210.10">
    <property type="entry name" value="Hypothetical protein af1432"/>
    <property type="match status" value="1"/>
</dbReference>
<feature type="compositionally biased region" description="Polar residues" evidence="1">
    <location>
        <begin position="36"/>
        <end position="48"/>
    </location>
</feature>
<dbReference type="InterPro" id="IPR001633">
    <property type="entry name" value="EAL_dom"/>
</dbReference>
<dbReference type="Gene3D" id="3.20.20.450">
    <property type="entry name" value="EAL domain"/>
    <property type="match status" value="1"/>
</dbReference>
<evidence type="ECO:0000256" key="1">
    <source>
        <dbReference type="SAM" id="MobiDB-lite"/>
    </source>
</evidence>
<dbReference type="SMART" id="SM00052">
    <property type="entry name" value="EAL"/>
    <property type="match status" value="1"/>
</dbReference>
<dbReference type="SUPFAM" id="SSF141868">
    <property type="entry name" value="EAL domain-like"/>
    <property type="match status" value="1"/>
</dbReference>
<feature type="domain" description="EAL" evidence="2">
    <location>
        <begin position="1"/>
        <end position="259"/>
    </location>
</feature>
<accession>A0AAP6JCK2</accession>
<dbReference type="PANTHER" id="PTHR33525">
    <property type="match status" value="1"/>
</dbReference>
<dbReference type="EMBL" id="JAYGII010000001">
    <property type="protein sequence ID" value="MEA5444355.1"/>
    <property type="molecule type" value="Genomic_DNA"/>
</dbReference>
<protein>
    <submittedName>
        <fullName evidence="4">EAL domain-containing protein</fullName>
    </submittedName>
</protein>
<organism evidence="4 5">
    <name type="scientific">Natronospira elongata</name>
    <dbReference type="NCBI Taxonomy" id="3110268"/>
    <lineage>
        <taxon>Bacteria</taxon>
        <taxon>Pseudomonadati</taxon>
        <taxon>Pseudomonadota</taxon>
        <taxon>Gammaproteobacteria</taxon>
        <taxon>Natronospirales</taxon>
        <taxon>Natronospiraceae</taxon>
        <taxon>Natronospira</taxon>
    </lineage>
</organism>
<evidence type="ECO:0000259" key="3">
    <source>
        <dbReference type="PROSITE" id="PS51833"/>
    </source>
</evidence>
<feature type="domain" description="HDOD" evidence="3">
    <location>
        <begin position="253"/>
        <end position="448"/>
    </location>
</feature>
<dbReference type="Pfam" id="PF00563">
    <property type="entry name" value="EAL"/>
    <property type="match status" value="1"/>
</dbReference>
<reference evidence="4 5" key="1">
    <citation type="submission" date="2023-12" db="EMBL/GenBank/DDBJ databases">
        <title>Whole-genome sequencing of halo(alkali)philic microorganisms from hypersaline lakes.</title>
        <authorList>
            <person name="Sorokin D.Y."/>
            <person name="Merkel A.Y."/>
            <person name="Messina E."/>
            <person name="Yakimov M."/>
        </authorList>
    </citation>
    <scope>NUCLEOTIDE SEQUENCE [LARGE SCALE GENOMIC DNA]</scope>
    <source>
        <strain evidence="4 5">AB-CW1</strain>
    </source>
</reference>
<dbReference type="AlphaFoldDB" id="A0AAP6JCK2"/>
<dbReference type="PROSITE" id="PS51833">
    <property type="entry name" value="HDOD"/>
    <property type="match status" value="1"/>
</dbReference>
<comment type="caution">
    <text evidence="4">The sequence shown here is derived from an EMBL/GenBank/DDBJ whole genome shotgun (WGS) entry which is preliminary data.</text>
</comment>
<dbReference type="InterPro" id="IPR013976">
    <property type="entry name" value="HDOD"/>
</dbReference>
<proteinExistence type="predicted"/>
<dbReference type="Pfam" id="PF08668">
    <property type="entry name" value="HDOD"/>
    <property type="match status" value="1"/>
</dbReference>
<dbReference type="PROSITE" id="PS50883">
    <property type="entry name" value="EAL"/>
    <property type="match status" value="1"/>
</dbReference>